<organism evidence="3 4">
    <name type="scientific">Lupinus luteus</name>
    <name type="common">European yellow lupine</name>
    <dbReference type="NCBI Taxonomy" id="3873"/>
    <lineage>
        <taxon>Eukaryota</taxon>
        <taxon>Viridiplantae</taxon>
        <taxon>Streptophyta</taxon>
        <taxon>Embryophyta</taxon>
        <taxon>Tracheophyta</taxon>
        <taxon>Spermatophyta</taxon>
        <taxon>Magnoliopsida</taxon>
        <taxon>eudicotyledons</taxon>
        <taxon>Gunneridae</taxon>
        <taxon>Pentapetalae</taxon>
        <taxon>rosids</taxon>
        <taxon>fabids</taxon>
        <taxon>Fabales</taxon>
        <taxon>Fabaceae</taxon>
        <taxon>Papilionoideae</taxon>
        <taxon>50 kb inversion clade</taxon>
        <taxon>genistoids sensu lato</taxon>
        <taxon>core genistoids</taxon>
        <taxon>Genisteae</taxon>
        <taxon>Lupinus</taxon>
    </lineage>
</organism>
<protein>
    <recommendedName>
        <fullName evidence="2">Activator of Hsp90 ATPase AHSA1-like N-terminal domain-containing protein</fullName>
    </recommendedName>
</protein>
<dbReference type="InterPro" id="IPR036338">
    <property type="entry name" value="Aha1"/>
</dbReference>
<keyword evidence="4" id="KW-1185">Reference proteome</keyword>
<dbReference type="Proteomes" id="UP001497480">
    <property type="component" value="Unassembled WGS sequence"/>
</dbReference>
<dbReference type="Gene3D" id="3.15.10.20">
    <property type="entry name" value="Activator of Hsp90 ATPase Aha1, N-terminal domain"/>
    <property type="match status" value="1"/>
</dbReference>
<dbReference type="GO" id="GO:0051087">
    <property type="term" value="F:protein-folding chaperone binding"/>
    <property type="evidence" value="ECO:0007669"/>
    <property type="project" value="InterPro"/>
</dbReference>
<sequence>MESGGVGEKEGESSSYRYWVRNITQDAAPLPVPHKLEHNVSQSHIGSAWNRAGTWEEKSLNNWAAPRIKVCLFLCFFVSHYLIYTTSYMPCYSLQELLISIGSIHFSSGTAQVEDVTKCLGDAFMVIVRNKKRFSYTYELTLKVKGEWIIRGDKKLVRGHIDVSEFSFGELDDLQMEVSLGEASDILHHDKIEIRNDLKKFLQPVQEKLLQFERELKDR</sequence>
<comment type="caution">
    <text evidence="3">The sequence shown here is derived from an EMBL/GenBank/DDBJ whole genome shotgun (WGS) entry which is preliminary data.</text>
</comment>
<dbReference type="GO" id="GO:0006457">
    <property type="term" value="P:protein folding"/>
    <property type="evidence" value="ECO:0007669"/>
    <property type="project" value="TreeGrafter"/>
</dbReference>
<evidence type="ECO:0000259" key="2">
    <source>
        <dbReference type="SMART" id="SM01000"/>
    </source>
</evidence>
<dbReference type="Pfam" id="PF09229">
    <property type="entry name" value="Aha1_N"/>
    <property type="match status" value="1"/>
</dbReference>
<name>A0AAV1XQ19_LUPLU</name>
<evidence type="ECO:0000256" key="1">
    <source>
        <dbReference type="ARBA" id="ARBA00006817"/>
    </source>
</evidence>
<proteinExistence type="inferred from homology"/>
<dbReference type="SMART" id="SM01000">
    <property type="entry name" value="Aha1_N"/>
    <property type="match status" value="1"/>
</dbReference>
<dbReference type="GO" id="GO:0005829">
    <property type="term" value="C:cytosol"/>
    <property type="evidence" value="ECO:0007669"/>
    <property type="project" value="TreeGrafter"/>
</dbReference>
<dbReference type="EMBL" id="CAXHTB010000017">
    <property type="protein sequence ID" value="CAL0323160.1"/>
    <property type="molecule type" value="Genomic_DNA"/>
</dbReference>
<dbReference type="PANTHER" id="PTHR13009:SF22">
    <property type="entry name" value="LD43819P"/>
    <property type="match status" value="1"/>
</dbReference>
<evidence type="ECO:0000313" key="3">
    <source>
        <dbReference type="EMBL" id="CAL0323160.1"/>
    </source>
</evidence>
<reference evidence="3 4" key="1">
    <citation type="submission" date="2024-03" db="EMBL/GenBank/DDBJ databases">
        <authorList>
            <person name="Martinez-Hernandez J."/>
        </authorList>
    </citation>
    <scope>NUCLEOTIDE SEQUENCE [LARGE SCALE GENOMIC DNA]</scope>
</reference>
<dbReference type="SUPFAM" id="SSF103111">
    <property type="entry name" value="Activator of Hsp90 ATPase, Aha1"/>
    <property type="match status" value="1"/>
</dbReference>
<dbReference type="PANTHER" id="PTHR13009">
    <property type="entry name" value="HEAT SHOCK PROTEIN 90 HSP90 CO-CHAPERONE AHA-1"/>
    <property type="match status" value="1"/>
</dbReference>
<feature type="domain" description="Activator of Hsp90 ATPase AHSA1-like N-terminal" evidence="2">
    <location>
        <begin position="57"/>
        <end position="219"/>
    </location>
</feature>
<dbReference type="GO" id="GO:0001671">
    <property type="term" value="F:ATPase activator activity"/>
    <property type="evidence" value="ECO:0007669"/>
    <property type="project" value="InterPro"/>
</dbReference>
<comment type="similarity">
    <text evidence="1">Belongs to the AHA1 family.</text>
</comment>
<accession>A0AAV1XQ19</accession>
<dbReference type="InterPro" id="IPR015310">
    <property type="entry name" value="AHSA1-like_N"/>
</dbReference>
<evidence type="ECO:0000313" key="4">
    <source>
        <dbReference type="Proteomes" id="UP001497480"/>
    </source>
</evidence>
<dbReference type="AlphaFoldDB" id="A0AAV1XQ19"/>
<gene>
    <name evidence="3" type="ORF">LLUT_LOCUS24220</name>
</gene>